<keyword evidence="2" id="KW-0732">Signal</keyword>
<dbReference type="Proteomes" id="UP001218218">
    <property type="component" value="Unassembled WGS sequence"/>
</dbReference>
<feature type="transmembrane region" description="Helical" evidence="1">
    <location>
        <begin position="53"/>
        <end position="73"/>
    </location>
</feature>
<keyword evidence="1" id="KW-0812">Transmembrane</keyword>
<accession>A0AAD6ZFN7</accession>
<protein>
    <submittedName>
        <fullName evidence="3">Uncharacterized protein</fullName>
    </submittedName>
</protein>
<evidence type="ECO:0000313" key="4">
    <source>
        <dbReference type="Proteomes" id="UP001218218"/>
    </source>
</evidence>
<keyword evidence="4" id="KW-1185">Reference proteome</keyword>
<evidence type="ECO:0000256" key="2">
    <source>
        <dbReference type="SAM" id="SignalP"/>
    </source>
</evidence>
<evidence type="ECO:0000256" key="1">
    <source>
        <dbReference type="SAM" id="Phobius"/>
    </source>
</evidence>
<proteinExistence type="predicted"/>
<dbReference type="EMBL" id="JARIHO010000053">
    <property type="protein sequence ID" value="KAJ7320854.1"/>
    <property type="molecule type" value="Genomic_DNA"/>
</dbReference>
<keyword evidence="1" id="KW-1133">Transmembrane helix</keyword>
<organism evidence="3 4">
    <name type="scientific">Mycena albidolilacea</name>
    <dbReference type="NCBI Taxonomy" id="1033008"/>
    <lineage>
        <taxon>Eukaryota</taxon>
        <taxon>Fungi</taxon>
        <taxon>Dikarya</taxon>
        <taxon>Basidiomycota</taxon>
        <taxon>Agaricomycotina</taxon>
        <taxon>Agaricomycetes</taxon>
        <taxon>Agaricomycetidae</taxon>
        <taxon>Agaricales</taxon>
        <taxon>Marasmiineae</taxon>
        <taxon>Mycenaceae</taxon>
        <taxon>Mycena</taxon>
    </lineage>
</organism>
<feature type="signal peptide" evidence="2">
    <location>
        <begin position="1"/>
        <end position="24"/>
    </location>
</feature>
<feature type="chain" id="PRO_5042212565" evidence="2">
    <location>
        <begin position="25"/>
        <end position="237"/>
    </location>
</feature>
<gene>
    <name evidence="3" type="ORF">DFH08DRAFT_819107</name>
</gene>
<comment type="caution">
    <text evidence="3">The sequence shown here is derived from an EMBL/GenBank/DDBJ whole genome shotgun (WGS) entry which is preliminary data.</text>
</comment>
<evidence type="ECO:0000313" key="3">
    <source>
        <dbReference type="EMBL" id="KAJ7320854.1"/>
    </source>
</evidence>
<keyword evidence="1" id="KW-0472">Membrane</keyword>
<sequence length="237" mass="26296">MSRLPVFNFLLLFCSLLFVSGTQARVIIVTEHDHNHDDDDDEPTPDELKRRHILRIVVASVVVPSSILQPFALRLTMFRPPQLVFRSSLTSFTRSVKKEPSAPSSRLGRVEVTLSLLLPPSGPPPPMAAGYGPVSQAMPGYEAKQGAIWVSATAPDALVPEILQLSSVAPLNRFQTYFFIIQWKEYGSWVQATSWIDEARVIRMWSCGSWTQQFPGLGMRLVLFNSSAIPKCSGAKA</sequence>
<name>A0AAD6ZFN7_9AGAR</name>
<dbReference type="AlphaFoldDB" id="A0AAD6ZFN7"/>
<reference evidence="3" key="1">
    <citation type="submission" date="2023-03" db="EMBL/GenBank/DDBJ databases">
        <title>Massive genome expansion in bonnet fungi (Mycena s.s.) driven by repeated elements and novel gene families across ecological guilds.</title>
        <authorList>
            <consortium name="Lawrence Berkeley National Laboratory"/>
            <person name="Harder C.B."/>
            <person name="Miyauchi S."/>
            <person name="Viragh M."/>
            <person name="Kuo A."/>
            <person name="Thoen E."/>
            <person name="Andreopoulos B."/>
            <person name="Lu D."/>
            <person name="Skrede I."/>
            <person name="Drula E."/>
            <person name="Henrissat B."/>
            <person name="Morin E."/>
            <person name="Kohler A."/>
            <person name="Barry K."/>
            <person name="LaButti K."/>
            <person name="Morin E."/>
            <person name="Salamov A."/>
            <person name="Lipzen A."/>
            <person name="Mereny Z."/>
            <person name="Hegedus B."/>
            <person name="Baldrian P."/>
            <person name="Stursova M."/>
            <person name="Weitz H."/>
            <person name="Taylor A."/>
            <person name="Grigoriev I.V."/>
            <person name="Nagy L.G."/>
            <person name="Martin F."/>
            <person name="Kauserud H."/>
        </authorList>
    </citation>
    <scope>NUCLEOTIDE SEQUENCE</scope>
    <source>
        <strain evidence="3">CBHHK002</strain>
    </source>
</reference>